<gene>
    <name evidence="5" type="ORF">HC62_13255</name>
</gene>
<sequence length="375" mass="40757">MKNSMYIDPASGLTYPLDAPRWCSDNRKPLLITPQRGISKTDIDTALRSQWRYRASLPLDVPNPISLGEGCTPLVQKEWGEYRPYFKLEWFNPTCSFKDRGTTMMLSALRQQGVHAVLEDSSGNAGASVSAYGAAGGMKVKILAPAFASPPKIAQMRAYGADVQLVEGPRQECETEAIRQSDSIFFSSHNWQPFFLEGTKTIGYEIWEDLNFHVPDNIIMPAGAGSNVLGCYMAFSELLRAGQITKIPRLFVCQPFNCSPIDASFQAGVTTPVDREVRKTVSEGTAIAKPLRLKEVITAIKDSGGRTVAVEEGAIVAALRRTALVGLLPELTSATAVAGFDRLAQEGFIKPSEETVVILTGTGIKNAGTISDLFT</sequence>
<comment type="caution">
    <text evidence="5">The sequence shown here is derived from an EMBL/GenBank/DDBJ whole genome shotgun (WGS) entry which is preliminary data.</text>
</comment>
<comment type="cofactor">
    <cofactor evidence="1">
        <name>pyridoxal 5'-phosphate</name>
        <dbReference type="ChEBI" id="CHEBI:597326"/>
    </cofactor>
</comment>
<dbReference type="AlphaFoldDB" id="A0A252A4N4"/>
<dbReference type="Proteomes" id="UP000194565">
    <property type="component" value="Unassembled WGS sequence"/>
</dbReference>
<evidence type="ECO:0000313" key="5">
    <source>
        <dbReference type="EMBL" id="OUI84373.1"/>
    </source>
</evidence>
<evidence type="ECO:0000313" key="6">
    <source>
        <dbReference type="Proteomes" id="UP000194565"/>
    </source>
</evidence>
<keyword evidence="2" id="KW-0663">Pyridoxal phosphate</keyword>
<dbReference type="GO" id="GO:0009097">
    <property type="term" value="P:isoleucine biosynthetic process"/>
    <property type="evidence" value="ECO:0007669"/>
    <property type="project" value="TreeGrafter"/>
</dbReference>
<evidence type="ECO:0000259" key="4">
    <source>
        <dbReference type="Pfam" id="PF00291"/>
    </source>
</evidence>
<proteinExistence type="predicted"/>
<dbReference type="PANTHER" id="PTHR48078">
    <property type="entry name" value="THREONINE DEHYDRATASE, MITOCHONDRIAL-RELATED"/>
    <property type="match status" value="1"/>
</dbReference>
<organism evidence="5 6">
    <name type="scientific">Acetobacter tropicalis</name>
    <dbReference type="NCBI Taxonomy" id="104102"/>
    <lineage>
        <taxon>Bacteria</taxon>
        <taxon>Pseudomonadati</taxon>
        <taxon>Pseudomonadota</taxon>
        <taxon>Alphaproteobacteria</taxon>
        <taxon>Acetobacterales</taxon>
        <taxon>Acetobacteraceae</taxon>
        <taxon>Acetobacter</taxon>
    </lineage>
</organism>
<keyword evidence="3" id="KW-0456">Lyase</keyword>
<dbReference type="FunFam" id="3.40.50.1100:FF:000055">
    <property type="entry name" value="Threonine synthase"/>
    <property type="match status" value="1"/>
</dbReference>
<dbReference type="Gene3D" id="3.40.50.1100">
    <property type="match status" value="2"/>
</dbReference>
<dbReference type="GO" id="GO:0006567">
    <property type="term" value="P:L-threonine catabolic process"/>
    <property type="evidence" value="ECO:0007669"/>
    <property type="project" value="TreeGrafter"/>
</dbReference>
<dbReference type="EMBL" id="JOMM01000046">
    <property type="protein sequence ID" value="OUI84373.1"/>
    <property type="molecule type" value="Genomic_DNA"/>
</dbReference>
<dbReference type="InterPro" id="IPR050147">
    <property type="entry name" value="Ser/Thr_Dehydratase"/>
</dbReference>
<dbReference type="SUPFAM" id="SSF53686">
    <property type="entry name" value="Tryptophan synthase beta subunit-like PLP-dependent enzymes"/>
    <property type="match status" value="1"/>
</dbReference>
<dbReference type="CDD" id="cd01563">
    <property type="entry name" value="Thr-synth_1"/>
    <property type="match status" value="1"/>
</dbReference>
<evidence type="ECO:0000256" key="2">
    <source>
        <dbReference type="ARBA" id="ARBA00022898"/>
    </source>
</evidence>
<protein>
    <submittedName>
        <fullName evidence="5">Pyridoxal-5'-phosphate-dependent protein subunit beta</fullName>
    </submittedName>
</protein>
<name>A0A252A4N4_9PROT</name>
<feature type="domain" description="Tryptophan synthase beta chain-like PALP" evidence="4">
    <location>
        <begin position="65"/>
        <end position="361"/>
    </location>
</feature>
<evidence type="ECO:0000256" key="1">
    <source>
        <dbReference type="ARBA" id="ARBA00001933"/>
    </source>
</evidence>
<evidence type="ECO:0000256" key="3">
    <source>
        <dbReference type="ARBA" id="ARBA00023239"/>
    </source>
</evidence>
<dbReference type="PANTHER" id="PTHR48078:SF6">
    <property type="entry name" value="L-THREONINE DEHYDRATASE CATABOLIC TDCB"/>
    <property type="match status" value="1"/>
</dbReference>
<dbReference type="GO" id="GO:0004794">
    <property type="term" value="F:threonine deaminase activity"/>
    <property type="evidence" value="ECO:0007669"/>
    <property type="project" value="TreeGrafter"/>
</dbReference>
<dbReference type="InterPro" id="IPR036052">
    <property type="entry name" value="TrpB-like_PALP_sf"/>
</dbReference>
<reference evidence="5 6" key="1">
    <citation type="submission" date="2014-06" db="EMBL/GenBank/DDBJ databases">
        <authorList>
            <person name="Ju J."/>
            <person name="Zhang J."/>
        </authorList>
    </citation>
    <scope>NUCLEOTIDE SEQUENCE [LARGE SCALE GENOMIC DNA]</scope>
    <source>
        <strain evidence="5">DmW_042</strain>
    </source>
</reference>
<dbReference type="GO" id="GO:0006565">
    <property type="term" value="P:L-serine catabolic process"/>
    <property type="evidence" value="ECO:0007669"/>
    <property type="project" value="TreeGrafter"/>
</dbReference>
<dbReference type="Pfam" id="PF00291">
    <property type="entry name" value="PALP"/>
    <property type="match status" value="1"/>
</dbReference>
<dbReference type="InterPro" id="IPR001926">
    <property type="entry name" value="TrpB-like_PALP"/>
</dbReference>
<accession>A0A252A4N4</accession>
<dbReference type="GO" id="GO:0003941">
    <property type="term" value="F:L-serine ammonia-lyase activity"/>
    <property type="evidence" value="ECO:0007669"/>
    <property type="project" value="TreeGrafter"/>
</dbReference>
<dbReference type="RefSeq" id="WP_086641703.1">
    <property type="nucleotide sequence ID" value="NZ_JOMM01000046.1"/>
</dbReference>